<evidence type="ECO:0000256" key="12">
    <source>
        <dbReference type="SAM" id="Phobius"/>
    </source>
</evidence>
<dbReference type="Gene3D" id="1.20.1730.10">
    <property type="entry name" value="Sodium/glucose cotransporter"/>
    <property type="match status" value="1"/>
</dbReference>
<protein>
    <submittedName>
        <fullName evidence="14">Sodium-dependent multivitamin transporter</fullName>
    </submittedName>
</protein>
<evidence type="ECO:0000256" key="5">
    <source>
        <dbReference type="ARBA" id="ARBA00022692"/>
    </source>
</evidence>
<accession>A0AAJ6VKC3</accession>
<gene>
    <name evidence="14" type="primary">LOC105359662</name>
</gene>
<dbReference type="RefSeq" id="XP_011494612.1">
    <property type="nucleotide sequence ID" value="XM_011496310.1"/>
</dbReference>
<dbReference type="GO" id="GO:0015293">
    <property type="term" value="F:symporter activity"/>
    <property type="evidence" value="ECO:0007669"/>
    <property type="project" value="TreeGrafter"/>
</dbReference>
<dbReference type="InterPro" id="IPR001734">
    <property type="entry name" value="Na/solute_symporter"/>
</dbReference>
<evidence type="ECO:0000256" key="4">
    <source>
        <dbReference type="ARBA" id="ARBA00022475"/>
    </source>
</evidence>
<evidence type="ECO:0000256" key="3">
    <source>
        <dbReference type="ARBA" id="ARBA00022448"/>
    </source>
</evidence>
<keyword evidence="4" id="KW-1003">Cell membrane</keyword>
<dbReference type="PANTHER" id="PTHR42985">
    <property type="entry name" value="SODIUM-COUPLED MONOCARBOXYLATE TRANSPORTER"/>
    <property type="match status" value="1"/>
</dbReference>
<dbReference type="Proteomes" id="UP000695007">
    <property type="component" value="Unplaced"/>
</dbReference>
<keyword evidence="3" id="KW-0813">Transport</keyword>
<dbReference type="Pfam" id="PF00474">
    <property type="entry name" value="SSF"/>
    <property type="match status" value="1"/>
</dbReference>
<feature type="transmembrane region" description="Helical" evidence="12">
    <location>
        <begin position="35"/>
        <end position="53"/>
    </location>
</feature>
<evidence type="ECO:0000256" key="7">
    <source>
        <dbReference type="ARBA" id="ARBA00023053"/>
    </source>
</evidence>
<evidence type="ECO:0000313" key="14">
    <source>
        <dbReference type="RefSeq" id="XP_011494612.1"/>
    </source>
</evidence>
<keyword evidence="8" id="KW-0406">Ion transport</keyword>
<keyword evidence="10" id="KW-0739">Sodium transport</keyword>
<dbReference type="PROSITE" id="PS50283">
    <property type="entry name" value="NA_SOLUT_SYMP_3"/>
    <property type="match status" value="1"/>
</dbReference>
<keyword evidence="13" id="KW-1185">Reference proteome</keyword>
<dbReference type="GO" id="GO:0005886">
    <property type="term" value="C:plasma membrane"/>
    <property type="evidence" value="ECO:0007669"/>
    <property type="project" value="UniProtKB-SubCell"/>
</dbReference>
<dbReference type="GO" id="GO:0006814">
    <property type="term" value="P:sodium ion transport"/>
    <property type="evidence" value="ECO:0007669"/>
    <property type="project" value="UniProtKB-KW"/>
</dbReference>
<evidence type="ECO:0000256" key="8">
    <source>
        <dbReference type="ARBA" id="ARBA00023065"/>
    </source>
</evidence>
<dbReference type="InterPro" id="IPR038377">
    <property type="entry name" value="Na/Glc_symporter_sf"/>
</dbReference>
<evidence type="ECO:0000256" key="11">
    <source>
        <dbReference type="RuleBase" id="RU362091"/>
    </source>
</evidence>
<keyword evidence="5 12" id="KW-0812">Transmembrane</keyword>
<keyword evidence="9 12" id="KW-0472">Membrane</keyword>
<evidence type="ECO:0000256" key="1">
    <source>
        <dbReference type="ARBA" id="ARBA00004651"/>
    </source>
</evidence>
<evidence type="ECO:0000256" key="9">
    <source>
        <dbReference type="ARBA" id="ARBA00023136"/>
    </source>
</evidence>
<evidence type="ECO:0000256" key="10">
    <source>
        <dbReference type="ARBA" id="ARBA00023201"/>
    </source>
</evidence>
<evidence type="ECO:0000256" key="6">
    <source>
        <dbReference type="ARBA" id="ARBA00022989"/>
    </source>
</evidence>
<dbReference type="AlphaFoldDB" id="A0AAJ6VKC3"/>
<evidence type="ECO:0000313" key="13">
    <source>
        <dbReference type="Proteomes" id="UP000695007"/>
    </source>
</evidence>
<sequence length="97" mass="11061">MSIVPLGVALMVSFVSAISILGISSEIYTYGMQFVMYYNGMIMATLVVSYVYLPVFFKLNTMSVYEVNNSLYCRHCVVVYVCECQRFFARCFPSARL</sequence>
<comment type="similarity">
    <text evidence="2 11">Belongs to the sodium:solute symporter (SSF) (TC 2.A.21) family.</text>
</comment>
<keyword evidence="6 12" id="KW-1133">Transmembrane helix</keyword>
<dbReference type="PANTHER" id="PTHR42985:SF40">
    <property type="entry name" value="LD47995P-RELATED"/>
    <property type="match status" value="1"/>
</dbReference>
<proteinExistence type="inferred from homology"/>
<keyword evidence="7" id="KW-0915">Sodium</keyword>
<name>A0AAJ6VKC3_9HYME</name>
<reference evidence="14" key="1">
    <citation type="submission" date="2025-08" db="UniProtKB">
        <authorList>
            <consortium name="RefSeq"/>
        </authorList>
    </citation>
    <scope>IDENTIFICATION</scope>
</reference>
<evidence type="ECO:0000256" key="2">
    <source>
        <dbReference type="ARBA" id="ARBA00006434"/>
    </source>
</evidence>
<feature type="transmembrane region" description="Helical" evidence="12">
    <location>
        <begin position="6"/>
        <end position="23"/>
    </location>
</feature>
<dbReference type="GeneID" id="105359662"/>
<dbReference type="InterPro" id="IPR051163">
    <property type="entry name" value="Sodium:Solute_Symporter_SSF"/>
</dbReference>
<organism evidence="13 14">
    <name type="scientific">Ceratosolen solmsi marchali</name>
    <dbReference type="NCBI Taxonomy" id="326594"/>
    <lineage>
        <taxon>Eukaryota</taxon>
        <taxon>Metazoa</taxon>
        <taxon>Ecdysozoa</taxon>
        <taxon>Arthropoda</taxon>
        <taxon>Hexapoda</taxon>
        <taxon>Insecta</taxon>
        <taxon>Pterygota</taxon>
        <taxon>Neoptera</taxon>
        <taxon>Endopterygota</taxon>
        <taxon>Hymenoptera</taxon>
        <taxon>Apocrita</taxon>
        <taxon>Proctotrupomorpha</taxon>
        <taxon>Chalcidoidea</taxon>
        <taxon>Agaonidae</taxon>
        <taxon>Agaoninae</taxon>
        <taxon>Ceratosolen</taxon>
    </lineage>
</organism>
<dbReference type="KEGG" id="csol:105359662"/>
<comment type="subcellular location">
    <subcellularLocation>
        <location evidence="1">Cell membrane</location>
        <topology evidence="1">Multi-pass membrane protein</topology>
    </subcellularLocation>
</comment>